<proteinExistence type="predicted"/>
<feature type="domain" description="SF4 helicase" evidence="1">
    <location>
        <begin position="165"/>
        <end position="358"/>
    </location>
</feature>
<dbReference type="InterPro" id="IPR027417">
    <property type="entry name" value="P-loop_NTPase"/>
</dbReference>
<dbReference type="Pfam" id="PF03796">
    <property type="entry name" value="DnaB_C"/>
    <property type="match status" value="1"/>
</dbReference>
<dbReference type="InterPro" id="IPR007694">
    <property type="entry name" value="DNA_helicase_DnaB-like_C"/>
</dbReference>
<comment type="caution">
    <text evidence="2">The sequence shown here is derived from an EMBL/GenBank/DDBJ whole genome shotgun (WGS) entry which is preliminary data.</text>
</comment>
<dbReference type="AlphaFoldDB" id="A0A0F9GUI7"/>
<dbReference type="EMBL" id="LAZR01018953">
    <property type="protein sequence ID" value="KKL94331.1"/>
    <property type="molecule type" value="Genomic_DNA"/>
</dbReference>
<dbReference type="GO" id="GO:0005524">
    <property type="term" value="F:ATP binding"/>
    <property type="evidence" value="ECO:0007669"/>
    <property type="project" value="InterPro"/>
</dbReference>
<dbReference type="Gene3D" id="3.40.50.300">
    <property type="entry name" value="P-loop containing nucleotide triphosphate hydrolases"/>
    <property type="match status" value="1"/>
</dbReference>
<dbReference type="GO" id="GO:0003678">
    <property type="term" value="F:DNA helicase activity"/>
    <property type="evidence" value="ECO:0007669"/>
    <property type="project" value="InterPro"/>
</dbReference>
<protein>
    <recommendedName>
        <fullName evidence="1">SF4 helicase domain-containing protein</fullName>
    </recommendedName>
</protein>
<name>A0A0F9GUI7_9ZZZZ</name>
<dbReference type="SUPFAM" id="SSF52540">
    <property type="entry name" value="P-loop containing nucleoside triphosphate hydrolases"/>
    <property type="match status" value="1"/>
</dbReference>
<evidence type="ECO:0000259" key="1">
    <source>
        <dbReference type="Pfam" id="PF03796"/>
    </source>
</evidence>
<dbReference type="GO" id="GO:0006260">
    <property type="term" value="P:DNA replication"/>
    <property type="evidence" value="ECO:0007669"/>
    <property type="project" value="InterPro"/>
</dbReference>
<gene>
    <name evidence="2" type="ORF">LCGC14_1865730</name>
</gene>
<organism evidence="2">
    <name type="scientific">marine sediment metagenome</name>
    <dbReference type="NCBI Taxonomy" id="412755"/>
    <lineage>
        <taxon>unclassified sequences</taxon>
        <taxon>metagenomes</taxon>
        <taxon>ecological metagenomes</taxon>
    </lineage>
</organism>
<accession>A0A0F9GUI7</accession>
<sequence length="433" mass="48285">MLPPETAEIGLLSSIKEPRDLTTTLRVGVTQELFLLYGDVFQYLVDFHPEYEGQLPRREDVEAMFASTDQALKFTEGGELKFYVDELLALYTARQVSEAVRGRFGEGATRLSENPHEVVRLLLSDLQQLNTRRSRNVSFLDKDALQRLSWVEERVKASQAGEILGIPTGLKIFDDHQQGWQPGECGYIIGGKGVGKSWLVMYQACVAYRYGKRVMVLSPEMSWEECSLRVDVLLGCLMQREFSHEGLTSGKLVDLKAYQKWLTDLTSREDFICVDSADVGGGFTLASILDLMEEFQPDLTVLDGIHLIRGQAKDKGWEIIKAAADGMKAAAQRTKSVMIWTGQVDKDSNKNSGEPAISGGQAAYSKAAVEAANRVISLARDPGNPLRRTFKVPNNRSGREFLTKQRLAFEVDRGYIEQVDVEEPATFAGMPEV</sequence>
<evidence type="ECO:0000313" key="2">
    <source>
        <dbReference type="EMBL" id="KKL94331.1"/>
    </source>
</evidence>
<reference evidence="2" key="1">
    <citation type="journal article" date="2015" name="Nature">
        <title>Complex archaea that bridge the gap between prokaryotes and eukaryotes.</title>
        <authorList>
            <person name="Spang A."/>
            <person name="Saw J.H."/>
            <person name="Jorgensen S.L."/>
            <person name="Zaremba-Niedzwiedzka K."/>
            <person name="Martijn J."/>
            <person name="Lind A.E."/>
            <person name="van Eijk R."/>
            <person name="Schleper C."/>
            <person name="Guy L."/>
            <person name="Ettema T.J."/>
        </authorList>
    </citation>
    <scope>NUCLEOTIDE SEQUENCE</scope>
</reference>